<dbReference type="GO" id="GO:0003700">
    <property type="term" value="F:DNA-binding transcription factor activity"/>
    <property type="evidence" value="ECO:0007669"/>
    <property type="project" value="TreeGrafter"/>
</dbReference>
<dbReference type="PROSITE" id="PS51017">
    <property type="entry name" value="CCT"/>
    <property type="match status" value="1"/>
</dbReference>
<accession>A0A1U8IC61</accession>
<feature type="domain" description="CCT" evidence="4">
    <location>
        <begin position="280"/>
        <end position="322"/>
    </location>
</feature>
<dbReference type="GO" id="GO:0005634">
    <property type="term" value="C:nucleus"/>
    <property type="evidence" value="ECO:0000318"/>
    <property type="project" value="GO_Central"/>
</dbReference>
<keyword evidence="5" id="KW-1185">Reference proteome</keyword>
<evidence type="ECO:0000313" key="6">
    <source>
        <dbReference type="RefSeq" id="XP_016673364.2"/>
    </source>
</evidence>
<dbReference type="GO" id="GO:0009909">
    <property type="term" value="P:regulation of flower development"/>
    <property type="evidence" value="ECO:0000318"/>
    <property type="project" value="GO_Central"/>
</dbReference>
<dbReference type="PANTHER" id="PTHR31319:SF103">
    <property type="entry name" value="CCT MOTIF FAMILY PROTEIN"/>
    <property type="match status" value="1"/>
</dbReference>
<dbReference type="STRING" id="3635.A0A1U8IC61"/>
<dbReference type="Pfam" id="PF06203">
    <property type="entry name" value="CCT"/>
    <property type="match status" value="1"/>
</dbReference>
<comment type="subcellular location">
    <subcellularLocation>
        <location evidence="1 3">Nucleus</location>
    </subcellularLocation>
</comment>
<evidence type="ECO:0000256" key="3">
    <source>
        <dbReference type="PROSITE-ProRule" id="PRU00357"/>
    </source>
</evidence>
<sequence length="376" mass="42626">MVVLADYLSRRLHHHYIYMLSEGQELFVFFFHLMSQTQDLSLSPSSTSNFIQMSYNLSVSDNSSFNRCIPEMVSTDTIDYDSLFNLPFYDSSFDYNLQALSNNDDNQLNPVDESSPADQLLADLLPSNQLENLSLCQTTQFPSLSFGSHSENPGGSSRLEVKNEECRVDFDSAYGGVHENAGKYLQRSFSSNCFEGKSNFSFKPPFDSLMESQSFQGQASSLPETSFFTAQMRKVSSTGDLQSMRNVHNTQRSISTPCAMENTFMEESGFKVGRYNAEERQERISKYRAKRSQRNFNKTIKYACRKTLADTRPRIRGRFARNDETVETPKLACSTGDEGDDLWGLLHEVGDEATATSGTLMNNFGQYQFQFNHGCF</sequence>
<proteinExistence type="predicted"/>
<name>A0A1U8IC61_GOSHI</name>
<dbReference type="PANTHER" id="PTHR31319">
    <property type="entry name" value="ZINC FINGER PROTEIN CONSTANS-LIKE 4"/>
    <property type="match status" value="1"/>
</dbReference>
<dbReference type="Proteomes" id="UP000818029">
    <property type="component" value="Chromosome D09"/>
</dbReference>
<dbReference type="InterPro" id="IPR045281">
    <property type="entry name" value="CONSTANS-like"/>
</dbReference>
<evidence type="ECO:0000259" key="4">
    <source>
        <dbReference type="PROSITE" id="PS51017"/>
    </source>
</evidence>
<evidence type="ECO:0000256" key="2">
    <source>
        <dbReference type="ARBA" id="ARBA00023242"/>
    </source>
</evidence>
<dbReference type="GeneID" id="107892835"/>
<dbReference type="KEGG" id="ghi:107892835"/>
<reference evidence="6" key="2">
    <citation type="submission" date="2025-08" db="UniProtKB">
        <authorList>
            <consortium name="RefSeq"/>
        </authorList>
    </citation>
    <scope>IDENTIFICATION</scope>
</reference>
<evidence type="ECO:0000256" key="1">
    <source>
        <dbReference type="ARBA" id="ARBA00004123"/>
    </source>
</evidence>
<dbReference type="InterPro" id="IPR010402">
    <property type="entry name" value="CCT_domain"/>
</dbReference>
<dbReference type="PaxDb" id="3635-A0A1U8IC61"/>
<evidence type="ECO:0000313" key="5">
    <source>
        <dbReference type="Proteomes" id="UP000818029"/>
    </source>
</evidence>
<gene>
    <name evidence="6" type="primary">LOC107892835</name>
</gene>
<dbReference type="AlphaFoldDB" id="A0A1U8IC61"/>
<protein>
    <submittedName>
        <fullName evidence="6">Zinc finger protein CONSTANS-LIKE 4</fullName>
    </submittedName>
</protein>
<dbReference type="RefSeq" id="XP_016673364.2">
    <property type="nucleotide sequence ID" value="XM_016817875.2"/>
</dbReference>
<reference evidence="5" key="1">
    <citation type="journal article" date="2020" name="Nat. Genet.">
        <title>Genomic diversifications of five Gossypium allopolyploid species and their impact on cotton improvement.</title>
        <authorList>
            <person name="Chen Z.J."/>
            <person name="Sreedasyam A."/>
            <person name="Ando A."/>
            <person name="Song Q."/>
            <person name="De Santiago L.M."/>
            <person name="Hulse-Kemp A.M."/>
            <person name="Ding M."/>
            <person name="Ye W."/>
            <person name="Kirkbride R.C."/>
            <person name="Jenkins J."/>
            <person name="Plott C."/>
            <person name="Lovell J."/>
            <person name="Lin Y.M."/>
            <person name="Vaughn R."/>
            <person name="Liu B."/>
            <person name="Simpson S."/>
            <person name="Scheffler B.E."/>
            <person name="Wen L."/>
            <person name="Saski C.A."/>
            <person name="Grover C.E."/>
            <person name="Hu G."/>
            <person name="Conover J.L."/>
            <person name="Carlson J.W."/>
            <person name="Shu S."/>
            <person name="Boston L.B."/>
            <person name="Williams M."/>
            <person name="Peterson D.G."/>
            <person name="McGee K."/>
            <person name="Jones D.C."/>
            <person name="Wendel J.F."/>
            <person name="Stelly D.M."/>
            <person name="Grimwood J."/>
            <person name="Schmutz J."/>
        </authorList>
    </citation>
    <scope>NUCLEOTIDE SEQUENCE [LARGE SCALE GENOMIC DNA]</scope>
    <source>
        <strain evidence="5">cv. TM-1</strain>
    </source>
</reference>
<keyword evidence="2 3" id="KW-0539">Nucleus</keyword>
<organism evidence="5 6">
    <name type="scientific">Gossypium hirsutum</name>
    <name type="common">Upland cotton</name>
    <name type="synonym">Gossypium mexicanum</name>
    <dbReference type="NCBI Taxonomy" id="3635"/>
    <lineage>
        <taxon>Eukaryota</taxon>
        <taxon>Viridiplantae</taxon>
        <taxon>Streptophyta</taxon>
        <taxon>Embryophyta</taxon>
        <taxon>Tracheophyta</taxon>
        <taxon>Spermatophyta</taxon>
        <taxon>Magnoliopsida</taxon>
        <taxon>eudicotyledons</taxon>
        <taxon>Gunneridae</taxon>
        <taxon>Pentapetalae</taxon>
        <taxon>rosids</taxon>
        <taxon>malvids</taxon>
        <taxon>Malvales</taxon>
        <taxon>Malvaceae</taxon>
        <taxon>Malvoideae</taxon>
        <taxon>Gossypium</taxon>
    </lineage>
</organism>